<dbReference type="GO" id="GO:0000977">
    <property type="term" value="F:RNA polymerase II transcription regulatory region sequence-specific DNA binding"/>
    <property type="evidence" value="ECO:0007669"/>
    <property type="project" value="TreeGrafter"/>
</dbReference>
<evidence type="ECO:0000259" key="2">
    <source>
        <dbReference type="PROSITE" id="PS00036"/>
    </source>
</evidence>
<dbReference type="EMBL" id="ASGP02000001">
    <property type="protein sequence ID" value="KAH9530019.1"/>
    <property type="molecule type" value="Genomic_DNA"/>
</dbReference>
<dbReference type="InterPro" id="IPR004827">
    <property type="entry name" value="bZIP"/>
</dbReference>
<feature type="compositionally biased region" description="Low complexity" evidence="1">
    <location>
        <begin position="42"/>
        <end position="75"/>
    </location>
</feature>
<dbReference type="AlphaFoldDB" id="A0A922LBV7"/>
<accession>A0A922LBV7</accession>
<feature type="compositionally biased region" description="Low complexity" evidence="1">
    <location>
        <begin position="260"/>
        <end position="277"/>
    </location>
</feature>
<feature type="domain" description="BZIP" evidence="2">
    <location>
        <begin position="1080"/>
        <end position="1094"/>
    </location>
</feature>
<dbReference type="InterPro" id="IPR039165">
    <property type="entry name" value="CREBRF"/>
</dbReference>
<gene>
    <name evidence="3" type="ORF">DERF_003863</name>
</gene>
<feature type="compositionally biased region" description="Polar residues" evidence="1">
    <location>
        <begin position="76"/>
        <end position="93"/>
    </location>
</feature>
<feature type="compositionally biased region" description="Low complexity" evidence="1">
    <location>
        <begin position="15"/>
        <end position="30"/>
    </location>
</feature>
<feature type="compositionally biased region" description="Low complexity" evidence="1">
    <location>
        <begin position="135"/>
        <end position="145"/>
    </location>
</feature>
<reference evidence="3" key="2">
    <citation type="journal article" date="2022" name="Res Sq">
        <title>Comparative Genomics Reveals Insights into the Divergent Evolution of Astigmatic Mites and Household Pest Adaptations.</title>
        <authorList>
            <person name="Xiong Q."/>
            <person name="Wan A.T.-Y."/>
            <person name="Liu X.-Y."/>
            <person name="Fung C.S.-H."/>
            <person name="Xiao X."/>
            <person name="Malainual N."/>
            <person name="Hou J."/>
            <person name="Wang L."/>
            <person name="Wang M."/>
            <person name="Yang K."/>
            <person name="Cui Y."/>
            <person name="Leung E."/>
            <person name="Nong W."/>
            <person name="Shin S.-K."/>
            <person name="Au S."/>
            <person name="Jeong K.Y."/>
            <person name="Chew F.T."/>
            <person name="Hui J."/>
            <person name="Leung T.F."/>
            <person name="Tungtrongchitr A."/>
            <person name="Zhong N."/>
            <person name="Liu Z."/>
            <person name="Tsui S."/>
        </authorList>
    </citation>
    <scope>NUCLEOTIDE SEQUENCE</scope>
    <source>
        <strain evidence="3">Derf</strain>
        <tissue evidence="3">Whole organism</tissue>
    </source>
</reference>
<protein>
    <recommendedName>
        <fullName evidence="2">BZIP domain-containing protein</fullName>
    </recommendedName>
</protein>
<feature type="region of interest" description="Disordered" evidence="1">
    <location>
        <begin position="807"/>
        <end position="835"/>
    </location>
</feature>
<feature type="region of interest" description="Disordered" evidence="1">
    <location>
        <begin position="651"/>
        <end position="672"/>
    </location>
</feature>
<dbReference type="GO" id="GO:0000981">
    <property type="term" value="F:DNA-binding transcription factor activity, RNA polymerase II-specific"/>
    <property type="evidence" value="ECO:0007669"/>
    <property type="project" value="TreeGrafter"/>
</dbReference>
<name>A0A922LBV7_DERFA</name>
<proteinExistence type="predicted"/>
<feature type="region of interest" description="Disordered" evidence="1">
    <location>
        <begin position="114"/>
        <end position="157"/>
    </location>
</feature>
<evidence type="ECO:0000313" key="3">
    <source>
        <dbReference type="EMBL" id="KAH9530019.1"/>
    </source>
</evidence>
<feature type="compositionally biased region" description="Low complexity" evidence="1">
    <location>
        <begin position="737"/>
        <end position="750"/>
    </location>
</feature>
<feature type="region of interest" description="Disordered" evidence="1">
    <location>
        <begin position="902"/>
        <end position="947"/>
    </location>
</feature>
<dbReference type="CDD" id="cd14809">
    <property type="entry name" value="bZIP_AUREO-like"/>
    <property type="match status" value="1"/>
</dbReference>
<dbReference type="GO" id="GO:0005634">
    <property type="term" value="C:nucleus"/>
    <property type="evidence" value="ECO:0007669"/>
    <property type="project" value="TreeGrafter"/>
</dbReference>
<comment type="caution">
    <text evidence="3">The sequence shown here is derived from an EMBL/GenBank/DDBJ whole genome shotgun (WGS) entry which is preliminary data.</text>
</comment>
<organism evidence="3 4">
    <name type="scientific">Dermatophagoides farinae</name>
    <name type="common">American house dust mite</name>
    <dbReference type="NCBI Taxonomy" id="6954"/>
    <lineage>
        <taxon>Eukaryota</taxon>
        <taxon>Metazoa</taxon>
        <taxon>Ecdysozoa</taxon>
        <taxon>Arthropoda</taxon>
        <taxon>Chelicerata</taxon>
        <taxon>Arachnida</taxon>
        <taxon>Acari</taxon>
        <taxon>Acariformes</taxon>
        <taxon>Sarcoptiformes</taxon>
        <taxon>Astigmata</taxon>
        <taxon>Psoroptidia</taxon>
        <taxon>Analgoidea</taxon>
        <taxon>Pyroglyphidae</taxon>
        <taxon>Dermatophagoidinae</taxon>
        <taxon>Dermatophagoides</taxon>
    </lineage>
</organism>
<feature type="region of interest" description="Disordered" evidence="1">
    <location>
        <begin position="260"/>
        <end position="280"/>
    </location>
</feature>
<dbReference type="PROSITE" id="PS00036">
    <property type="entry name" value="BZIP_BASIC"/>
    <property type="match status" value="1"/>
</dbReference>
<feature type="region of interest" description="Disordered" evidence="1">
    <location>
        <begin position="737"/>
        <end position="757"/>
    </location>
</feature>
<dbReference type="Proteomes" id="UP000790347">
    <property type="component" value="Unassembled WGS sequence"/>
</dbReference>
<feature type="compositionally biased region" description="Basic and acidic residues" evidence="1">
    <location>
        <begin position="997"/>
        <end position="1013"/>
    </location>
</feature>
<keyword evidence="4" id="KW-1185">Reference proteome</keyword>
<evidence type="ECO:0000256" key="1">
    <source>
        <dbReference type="SAM" id="MobiDB-lite"/>
    </source>
</evidence>
<dbReference type="PANTHER" id="PTHR21552:SF2">
    <property type="entry name" value="CREB3 REGULATORY FACTOR"/>
    <property type="match status" value="1"/>
</dbReference>
<dbReference type="PANTHER" id="PTHR21552">
    <property type="entry name" value="ADULT RETINA PROTEIN"/>
    <property type="match status" value="1"/>
</dbReference>
<feature type="compositionally biased region" description="Acidic residues" evidence="1">
    <location>
        <begin position="928"/>
        <end position="942"/>
    </location>
</feature>
<feature type="region of interest" description="Disordered" evidence="1">
    <location>
        <begin position="42"/>
        <end position="101"/>
    </location>
</feature>
<sequence>MNKSHNEMSIDSISKKSINQQQQQQSSINSLSKTTTILSSLNTPDSFDNDNNNNTKNGLNKSIVSSTSTTATSSSKNESQNDSLSNDHNNQSPSSSSSAAAAAIIKNETTKFHTIITTQSDHPYSSKSKRKITKNIKNNTLTTTPRTRKRKRQETTTTTNNCLKKILLNNNLSAEKIAIFPIKVDLHHDSSKILFVNENEIDSDHCLIGNKKQKSISKKMARENHPTGTANLMGAIPNNHNGNSCNEQQKNITFVQHYQHQQQQLQQPPQQTSSSSSFGQGNLFMMNNQQFISTGNNNNIEMAEIISNNNLPVVGSCSFADNRCDDNLNSSSSFHSLPPVQTILNNSSGSSNNLQNFQSNINDFNTETSFNFSFENDLNFNFIPDPILDDDLDITNGKYLEYGLYSSDDNNCNNQQQQISSLLPLSSSTSPNIISNGHDLYNNNNSAQNIMPEQSNGLSYNNHNHLSLLTSDPFIDNINLNNDLSNFGNNEYIEFEPDLKNEVYIMENYFDTKKQKSMPLSPLLNGNNKHIQEMTLTQLNSMEIPSDNHNHLRRSNKIWSNGEFGMDFNANQQAKVLLAKNNIAIENNGQSSCSNSFVDDSVLFCQQQRKIQQQQQQSNLFMVMQQTNDTSSTNNKGSFGIQENVINQSLPRQQQQNQYSSPQNLQGQQPNNNNIAIVNDVNRQTINFIANQSELNSLIVLDNRMANNLVSLKFPTHHHNDNINNSNDTNQNISQTNNTTTISCPSSTIPSFPPNRMSGNNYNNKLKESCTTMVQMIAGLPNNNNDNNGNIITTMIATANNRIRNDSMSTDISDEGFASHSENDSDDNSDNNSEMMMMNNMNVSIDHVNESKLLMVDNNNDMNQNLNPINNIPHVDCKEEDVESIYDMVKIEPKQTCENNNVWITNDNDHQSKASNSSVQAKNSNNIDENDDSEDEDDDESFFGDYNNSDLLNATISDDVNNKWSLNMGRSRKGHDKRYFWQYNVQSKGPKGPRQQRPIDDKDEDDPHVLKETTDPVFAPDCQIEGVKHSGKARKGDGNDLTANPTKLLKIGLELKKLGKILNRLTPVTEVPVNCRNKSRKEKNKLASRACRLKKKAQHEANKIKLHGLKREHGRLIIKIQQIRCLIEMAIRFRKTAQPQNCNLSDKFQYRITSISDPHQILQQINNRIDAEIAGKTADFVNQILENVTMGINDGGIENY</sequence>
<dbReference type="GO" id="GO:0006986">
    <property type="term" value="P:response to unfolded protein"/>
    <property type="evidence" value="ECO:0007669"/>
    <property type="project" value="InterPro"/>
</dbReference>
<reference evidence="3" key="1">
    <citation type="submission" date="2013-05" db="EMBL/GenBank/DDBJ databases">
        <authorList>
            <person name="Yim A.K.Y."/>
            <person name="Chan T.F."/>
            <person name="Ji K.M."/>
            <person name="Liu X.Y."/>
            <person name="Zhou J.W."/>
            <person name="Li R.Q."/>
            <person name="Yang K.Y."/>
            <person name="Li J."/>
            <person name="Li M."/>
            <person name="Law P.T.W."/>
            <person name="Wu Y.L."/>
            <person name="Cai Z.L."/>
            <person name="Qin H."/>
            <person name="Bao Y."/>
            <person name="Leung R.K.K."/>
            <person name="Ng P.K.S."/>
            <person name="Zou J."/>
            <person name="Zhong X.J."/>
            <person name="Ran P.X."/>
            <person name="Zhong N.S."/>
            <person name="Liu Z.G."/>
            <person name="Tsui S.K.W."/>
        </authorList>
    </citation>
    <scope>NUCLEOTIDE SEQUENCE</scope>
    <source>
        <strain evidence="3">Derf</strain>
        <tissue evidence="3">Whole organism</tissue>
    </source>
</reference>
<feature type="region of interest" description="Disordered" evidence="1">
    <location>
        <begin position="1"/>
        <end position="30"/>
    </location>
</feature>
<feature type="compositionally biased region" description="Polar residues" evidence="1">
    <location>
        <begin position="913"/>
        <end position="922"/>
    </location>
</feature>
<evidence type="ECO:0000313" key="4">
    <source>
        <dbReference type="Proteomes" id="UP000790347"/>
    </source>
</evidence>
<feature type="region of interest" description="Disordered" evidence="1">
    <location>
        <begin position="984"/>
        <end position="1013"/>
    </location>
</feature>